<dbReference type="EMBL" id="JASCZI010060417">
    <property type="protein sequence ID" value="MED6130480.1"/>
    <property type="molecule type" value="Genomic_DNA"/>
</dbReference>
<reference evidence="2 3" key="1">
    <citation type="journal article" date="2023" name="Plants (Basel)">
        <title>Bridging the Gap: Combining Genomics and Transcriptomics Approaches to Understand Stylosanthes scabra, an Orphan Legume from the Brazilian Caatinga.</title>
        <authorList>
            <person name="Ferreira-Neto J.R.C."/>
            <person name="da Silva M.D."/>
            <person name="Binneck E."/>
            <person name="de Melo N.F."/>
            <person name="da Silva R.H."/>
            <person name="de Melo A.L.T.M."/>
            <person name="Pandolfi V."/>
            <person name="Bustamante F.O."/>
            <person name="Brasileiro-Vidal A.C."/>
            <person name="Benko-Iseppon A.M."/>
        </authorList>
    </citation>
    <scope>NUCLEOTIDE SEQUENCE [LARGE SCALE GENOMIC DNA]</scope>
    <source>
        <tissue evidence="2">Leaves</tissue>
    </source>
</reference>
<name>A0ABU6S273_9FABA</name>
<dbReference type="PANTHER" id="PTHR36746:SF3">
    <property type="entry name" value="DUF4005 DOMAIN-CONTAINING PROTEIN"/>
    <property type="match status" value="1"/>
</dbReference>
<feature type="compositionally biased region" description="Basic and acidic residues" evidence="1">
    <location>
        <begin position="157"/>
        <end position="175"/>
    </location>
</feature>
<keyword evidence="3" id="KW-1185">Reference proteome</keyword>
<evidence type="ECO:0000256" key="1">
    <source>
        <dbReference type="SAM" id="MobiDB-lite"/>
    </source>
</evidence>
<feature type="compositionally biased region" description="Low complexity" evidence="1">
    <location>
        <begin position="86"/>
        <end position="102"/>
    </location>
</feature>
<feature type="compositionally biased region" description="Basic residues" evidence="1">
    <location>
        <begin position="38"/>
        <end position="48"/>
    </location>
</feature>
<protein>
    <submittedName>
        <fullName evidence="2">Uncharacterized protein</fullName>
    </submittedName>
</protein>
<organism evidence="2 3">
    <name type="scientific">Stylosanthes scabra</name>
    <dbReference type="NCBI Taxonomy" id="79078"/>
    <lineage>
        <taxon>Eukaryota</taxon>
        <taxon>Viridiplantae</taxon>
        <taxon>Streptophyta</taxon>
        <taxon>Embryophyta</taxon>
        <taxon>Tracheophyta</taxon>
        <taxon>Spermatophyta</taxon>
        <taxon>Magnoliopsida</taxon>
        <taxon>eudicotyledons</taxon>
        <taxon>Gunneridae</taxon>
        <taxon>Pentapetalae</taxon>
        <taxon>rosids</taxon>
        <taxon>fabids</taxon>
        <taxon>Fabales</taxon>
        <taxon>Fabaceae</taxon>
        <taxon>Papilionoideae</taxon>
        <taxon>50 kb inversion clade</taxon>
        <taxon>dalbergioids sensu lato</taxon>
        <taxon>Dalbergieae</taxon>
        <taxon>Pterocarpus clade</taxon>
        <taxon>Stylosanthes</taxon>
    </lineage>
</organism>
<dbReference type="Proteomes" id="UP001341840">
    <property type="component" value="Unassembled WGS sequence"/>
</dbReference>
<feature type="compositionally biased region" description="Low complexity" evidence="1">
    <location>
        <begin position="137"/>
        <end position="146"/>
    </location>
</feature>
<dbReference type="PANTHER" id="PTHR36746">
    <property type="entry name" value="BNAC04G51760D PROTEIN"/>
    <property type="match status" value="1"/>
</dbReference>
<proteinExistence type="predicted"/>
<sequence length="197" mass="22215">MEKNNTINTKSSTTICSKIREVLSSYPAFRAIHHRLNNKQKHHQHNNHRSSASNSITITKHANNKVIMNKERGEQGAVIPINYDYSSGKKPTSSSTNNNNKGTMKIIQQQQKKQETIDLNGAFKEFIDRVRNGMNEAENNSNYNNAAGGGGSALLSHHHEGNNNKMENQKDHHFSEFIQSSRKKLRTTSNIASFKRG</sequence>
<evidence type="ECO:0000313" key="2">
    <source>
        <dbReference type="EMBL" id="MED6130480.1"/>
    </source>
</evidence>
<feature type="region of interest" description="Disordered" evidence="1">
    <location>
        <begin position="137"/>
        <end position="197"/>
    </location>
</feature>
<feature type="region of interest" description="Disordered" evidence="1">
    <location>
        <begin position="38"/>
        <end position="58"/>
    </location>
</feature>
<feature type="region of interest" description="Disordered" evidence="1">
    <location>
        <begin position="82"/>
        <end position="102"/>
    </location>
</feature>
<accession>A0ABU6S273</accession>
<evidence type="ECO:0000313" key="3">
    <source>
        <dbReference type="Proteomes" id="UP001341840"/>
    </source>
</evidence>
<feature type="compositionally biased region" description="Polar residues" evidence="1">
    <location>
        <begin position="187"/>
        <end position="197"/>
    </location>
</feature>
<comment type="caution">
    <text evidence="2">The sequence shown here is derived from an EMBL/GenBank/DDBJ whole genome shotgun (WGS) entry which is preliminary data.</text>
</comment>
<gene>
    <name evidence="2" type="ORF">PIB30_000979</name>
</gene>